<dbReference type="GO" id="GO:0051539">
    <property type="term" value="F:4 iron, 4 sulfur cluster binding"/>
    <property type="evidence" value="ECO:0007669"/>
    <property type="project" value="UniProtKB-KW"/>
</dbReference>
<dbReference type="PANTHER" id="PTHR43787:SF11">
    <property type="entry name" value="UPF0026 PROTEIN SLR1464"/>
    <property type="match status" value="1"/>
</dbReference>
<keyword evidence="2" id="KW-0004">4Fe-4S</keyword>
<keyword evidence="6" id="KW-0411">Iron-sulfur</keyword>
<dbReference type="SFLD" id="SFLDG01083">
    <property type="entry name" value="Uncharacterised_Radical_SAM_Su"/>
    <property type="match status" value="1"/>
</dbReference>
<dbReference type="PANTHER" id="PTHR43787">
    <property type="entry name" value="FEMO COFACTOR BIOSYNTHESIS PROTEIN NIFB-RELATED"/>
    <property type="match status" value="1"/>
</dbReference>
<dbReference type="CDD" id="cd01335">
    <property type="entry name" value="Radical_SAM"/>
    <property type="match status" value="1"/>
</dbReference>
<proteinExistence type="predicted"/>
<dbReference type="SMART" id="SM00729">
    <property type="entry name" value="Elp3"/>
    <property type="match status" value="1"/>
</dbReference>
<sequence length="241" mass="27496">MEYKYLFGPVRSRRLGRSLGIDLVPGNICSFNCVYCECGKTTCLTEKRGEYAPVGRIQQELDHYLRRKRDIDHITLGGTGEPTLHSGISTILEYLRKHHPEYKRAVLTNSTLLSDPEVRKEIHTADLILPSLDAVSDSQLRMINRPITGITTEQMIEGLVKLRTEFKGEIWLEIFFIAGINTTEGELHLLRDAAVRINPDQIHINSLSRPGAEPWVSPLTEDEKKRILYFFTEEFANTTII</sequence>
<evidence type="ECO:0000256" key="4">
    <source>
        <dbReference type="ARBA" id="ARBA00022723"/>
    </source>
</evidence>
<accession>A0ABD4TH28</accession>
<dbReference type="InterPro" id="IPR040084">
    <property type="entry name" value="GTPase_Obg"/>
</dbReference>
<keyword evidence="4" id="KW-0479">Metal-binding</keyword>
<reference evidence="8 9" key="1">
    <citation type="submission" date="2019-08" db="EMBL/GenBank/DDBJ databases">
        <authorList>
            <person name="Chen S.-C."/>
            <person name="Lai M.-C."/>
            <person name="You Y.-T."/>
        </authorList>
    </citation>
    <scope>NUCLEOTIDE SEQUENCE [LARGE SCALE GENOMIC DNA]</scope>
    <source>
        <strain evidence="8 9">P2F9704a</strain>
    </source>
</reference>
<evidence type="ECO:0000256" key="1">
    <source>
        <dbReference type="ARBA" id="ARBA00001966"/>
    </source>
</evidence>
<comment type="cofactor">
    <cofactor evidence="1">
        <name>[4Fe-4S] cluster</name>
        <dbReference type="ChEBI" id="CHEBI:49883"/>
    </cofactor>
</comment>
<dbReference type="Proteomes" id="UP001524383">
    <property type="component" value="Unassembled WGS sequence"/>
</dbReference>
<evidence type="ECO:0000256" key="5">
    <source>
        <dbReference type="ARBA" id="ARBA00023004"/>
    </source>
</evidence>
<evidence type="ECO:0000256" key="3">
    <source>
        <dbReference type="ARBA" id="ARBA00022691"/>
    </source>
</evidence>
<gene>
    <name evidence="8" type="ORF">FTO68_01080</name>
</gene>
<keyword evidence="9" id="KW-1185">Reference proteome</keyword>
<dbReference type="InterPro" id="IPR007197">
    <property type="entry name" value="rSAM"/>
</dbReference>
<dbReference type="PROSITE" id="PS51918">
    <property type="entry name" value="RADICAL_SAM"/>
    <property type="match status" value="1"/>
</dbReference>
<evidence type="ECO:0000313" key="8">
    <source>
        <dbReference type="EMBL" id="MCQ1537587.1"/>
    </source>
</evidence>
<dbReference type="InterPro" id="IPR013785">
    <property type="entry name" value="Aldolase_TIM"/>
</dbReference>
<name>A0ABD4TH28_9EURY</name>
<dbReference type="InterPro" id="IPR058240">
    <property type="entry name" value="rSAM_sf"/>
</dbReference>
<evidence type="ECO:0000256" key="2">
    <source>
        <dbReference type="ARBA" id="ARBA00022485"/>
    </source>
</evidence>
<evidence type="ECO:0000256" key="6">
    <source>
        <dbReference type="ARBA" id="ARBA00023014"/>
    </source>
</evidence>
<dbReference type="GO" id="GO:0046872">
    <property type="term" value="F:metal ion binding"/>
    <property type="evidence" value="ECO:0007669"/>
    <property type="project" value="UniProtKB-KW"/>
</dbReference>
<protein>
    <submittedName>
        <fullName evidence="8">Radical SAM protein</fullName>
    </submittedName>
</protein>
<organism evidence="8 9">
    <name type="scientific">Methanocalculus taiwanensis</name>
    <dbReference type="NCBI Taxonomy" id="106207"/>
    <lineage>
        <taxon>Archaea</taxon>
        <taxon>Methanobacteriati</taxon>
        <taxon>Methanobacteriota</taxon>
        <taxon>Stenosarchaea group</taxon>
        <taxon>Methanomicrobia</taxon>
        <taxon>Methanomicrobiales</taxon>
        <taxon>Methanocalculaceae</taxon>
        <taxon>Methanocalculus</taxon>
    </lineage>
</organism>
<evidence type="ECO:0000259" key="7">
    <source>
        <dbReference type="PROSITE" id="PS51918"/>
    </source>
</evidence>
<feature type="domain" description="Radical SAM core" evidence="7">
    <location>
        <begin position="13"/>
        <end position="241"/>
    </location>
</feature>
<dbReference type="Pfam" id="PF04055">
    <property type="entry name" value="Radical_SAM"/>
    <property type="match status" value="1"/>
</dbReference>
<dbReference type="SFLD" id="SFLDS00029">
    <property type="entry name" value="Radical_SAM"/>
    <property type="match status" value="1"/>
</dbReference>
<dbReference type="SUPFAM" id="SSF102114">
    <property type="entry name" value="Radical SAM enzymes"/>
    <property type="match status" value="1"/>
</dbReference>
<keyword evidence="3" id="KW-0949">S-adenosyl-L-methionine</keyword>
<dbReference type="RefSeq" id="WP_255331501.1">
    <property type="nucleotide sequence ID" value="NZ_VOTZ01000002.1"/>
</dbReference>
<evidence type="ECO:0000313" key="9">
    <source>
        <dbReference type="Proteomes" id="UP001524383"/>
    </source>
</evidence>
<dbReference type="AlphaFoldDB" id="A0ABD4TH28"/>
<comment type="caution">
    <text evidence="8">The sequence shown here is derived from an EMBL/GenBank/DDBJ whole genome shotgun (WGS) entry which is preliminary data.</text>
</comment>
<dbReference type="Gene3D" id="3.20.20.70">
    <property type="entry name" value="Aldolase class I"/>
    <property type="match status" value="1"/>
</dbReference>
<keyword evidence="5" id="KW-0408">Iron</keyword>
<dbReference type="InterPro" id="IPR006638">
    <property type="entry name" value="Elp3/MiaA/NifB-like_rSAM"/>
</dbReference>
<dbReference type="EMBL" id="VOTZ01000002">
    <property type="protein sequence ID" value="MCQ1537587.1"/>
    <property type="molecule type" value="Genomic_DNA"/>
</dbReference>